<feature type="chain" id="PRO_5011787667" description="Outer membrane lipoprotein-sorting protein" evidence="1">
    <location>
        <begin position="26"/>
        <end position="174"/>
    </location>
</feature>
<name>A0A1H0G867_9FIRM</name>
<dbReference type="EMBL" id="FNID01000048">
    <property type="protein sequence ID" value="SDO03068.1"/>
    <property type="molecule type" value="Genomic_DNA"/>
</dbReference>
<keyword evidence="3" id="KW-1185">Reference proteome</keyword>
<gene>
    <name evidence="2" type="ORF">SAMN05192585_14819</name>
</gene>
<reference evidence="2 3" key="1">
    <citation type="submission" date="2016-10" db="EMBL/GenBank/DDBJ databases">
        <authorList>
            <person name="de Groot N.N."/>
        </authorList>
    </citation>
    <scope>NUCLEOTIDE SEQUENCE [LARGE SCALE GENOMIC DNA]</scope>
    <source>
        <strain evidence="2 3">CGMCC 1.5012</strain>
    </source>
</reference>
<dbReference type="OrthoDB" id="1856850at2"/>
<organism evidence="2 3">
    <name type="scientific">Acetanaerobacterium elongatum</name>
    <dbReference type="NCBI Taxonomy" id="258515"/>
    <lineage>
        <taxon>Bacteria</taxon>
        <taxon>Bacillati</taxon>
        <taxon>Bacillota</taxon>
        <taxon>Clostridia</taxon>
        <taxon>Eubacteriales</taxon>
        <taxon>Oscillospiraceae</taxon>
        <taxon>Acetanaerobacterium</taxon>
    </lineage>
</organism>
<evidence type="ECO:0000313" key="3">
    <source>
        <dbReference type="Proteomes" id="UP000199182"/>
    </source>
</evidence>
<proteinExistence type="predicted"/>
<dbReference type="RefSeq" id="WP_092643259.1">
    <property type="nucleotide sequence ID" value="NZ_FNID01000048.1"/>
</dbReference>
<evidence type="ECO:0000313" key="2">
    <source>
        <dbReference type="EMBL" id="SDO03068.1"/>
    </source>
</evidence>
<accession>A0A1H0G867</accession>
<keyword evidence="1" id="KW-0732">Signal</keyword>
<dbReference type="STRING" id="258515.SAMN05192585_14819"/>
<dbReference type="AlphaFoldDB" id="A0A1H0G867"/>
<feature type="signal peptide" evidence="1">
    <location>
        <begin position="1"/>
        <end position="25"/>
    </location>
</feature>
<evidence type="ECO:0008006" key="4">
    <source>
        <dbReference type="Google" id="ProtNLM"/>
    </source>
</evidence>
<protein>
    <recommendedName>
        <fullName evidence="4">Outer membrane lipoprotein-sorting protein</fullName>
    </recommendedName>
</protein>
<sequence length="174" mass="18955">MIRKLACVFAAVVLLLLPGCNQSNVSPEEATSKLNSPYNTKAVLQYQDIKANLDMIKSEGRCEITFESPASLKDLTFDYTGDLVTVKYGKLSFSVEPDSMPGQAMSSLLISSLNSALNDRGVTLKQENSAIKVAGKTNGSEFELVLDRKNGNALSLNVPEDDLSLQFFNFSFIS</sequence>
<dbReference type="Proteomes" id="UP000199182">
    <property type="component" value="Unassembled WGS sequence"/>
</dbReference>
<evidence type="ECO:0000256" key="1">
    <source>
        <dbReference type="SAM" id="SignalP"/>
    </source>
</evidence>